<reference evidence="10" key="1">
    <citation type="submission" date="2023-07" db="EMBL/GenBank/DDBJ databases">
        <authorList>
            <person name="Kim M.K."/>
        </authorList>
    </citation>
    <scope>NUCLEOTIDE SEQUENCE</scope>
    <source>
        <strain evidence="10">CA1-15</strain>
    </source>
</reference>
<dbReference type="RefSeq" id="WP_304560015.1">
    <property type="nucleotide sequence ID" value="NZ_JAUQSZ010000002.1"/>
</dbReference>
<dbReference type="PANTHER" id="PTHR30008">
    <property type="entry name" value="EXODEOXYRIBONUCLEASE 7 LARGE SUBUNIT"/>
    <property type="match status" value="1"/>
</dbReference>
<dbReference type="InterPro" id="IPR003753">
    <property type="entry name" value="Exonuc_VII_L"/>
</dbReference>
<dbReference type="Pfam" id="PF13742">
    <property type="entry name" value="tRNA_anti_2"/>
    <property type="match status" value="1"/>
</dbReference>
<dbReference type="Proteomes" id="UP001176468">
    <property type="component" value="Unassembled WGS sequence"/>
</dbReference>
<comment type="function">
    <text evidence="5">Bidirectionally degrades single-stranded DNA into large acid-insoluble oligonucleotides, which are then degraded further into small acid-soluble oligonucleotides.</text>
</comment>
<gene>
    <name evidence="5 10" type="primary">xseA</name>
    <name evidence="10" type="ORF">Q5H94_04485</name>
</gene>
<feature type="domain" description="Exonuclease VII large subunit C-terminal" evidence="8">
    <location>
        <begin position="140"/>
        <end position="436"/>
    </location>
</feature>
<evidence type="ECO:0000259" key="8">
    <source>
        <dbReference type="Pfam" id="PF02601"/>
    </source>
</evidence>
<dbReference type="GO" id="GO:0008855">
    <property type="term" value="F:exodeoxyribonuclease VII activity"/>
    <property type="evidence" value="ECO:0007669"/>
    <property type="project" value="UniProtKB-EC"/>
</dbReference>
<proteinExistence type="inferred from homology"/>
<evidence type="ECO:0000256" key="5">
    <source>
        <dbReference type="HAMAP-Rule" id="MF_00378"/>
    </source>
</evidence>
<dbReference type="InterPro" id="IPR025824">
    <property type="entry name" value="OB-fold_nuc-bd_dom"/>
</dbReference>
<keyword evidence="2 5" id="KW-0540">Nuclease</keyword>
<keyword evidence="4 5" id="KW-0269">Exonuclease</keyword>
<keyword evidence="3 5" id="KW-0378">Hydrolase</keyword>
<evidence type="ECO:0000256" key="4">
    <source>
        <dbReference type="ARBA" id="ARBA00022839"/>
    </source>
</evidence>
<comment type="caution">
    <text evidence="10">The sequence shown here is derived from an EMBL/GenBank/DDBJ whole genome shotgun (WGS) entry which is preliminary data.</text>
</comment>
<evidence type="ECO:0000256" key="1">
    <source>
        <dbReference type="ARBA" id="ARBA00022490"/>
    </source>
</evidence>
<dbReference type="EC" id="3.1.11.6" evidence="5"/>
<feature type="compositionally biased region" description="Basic and acidic residues" evidence="7">
    <location>
        <begin position="440"/>
        <end position="453"/>
    </location>
</feature>
<feature type="domain" description="OB-fold nucleic acid binding" evidence="9">
    <location>
        <begin position="24"/>
        <end position="117"/>
    </location>
</feature>
<protein>
    <recommendedName>
        <fullName evidence="5">Exodeoxyribonuclease 7 large subunit</fullName>
        <ecNumber evidence="5">3.1.11.6</ecNumber>
    </recommendedName>
    <alternativeName>
        <fullName evidence="5">Exodeoxyribonuclease VII large subunit</fullName>
        <shortName evidence="5">Exonuclease VII large subunit</shortName>
    </alternativeName>
</protein>
<evidence type="ECO:0000256" key="6">
    <source>
        <dbReference type="RuleBase" id="RU004355"/>
    </source>
</evidence>
<evidence type="ECO:0000313" key="11">
    <source>
        <dbReference type="Proteomes" id="UP001176468"/>
    </source>
</evidence>
<dbReference type="NCBIfam" id="TIGR00237">
    <property type="entry name" value="xseA"/>
    <property type="match status" value="1"/>
</dbReference>
<comment type="catalytic activity">
    <reaction evidence="5 6">
        <text>Exonucleolytic cleavage in either 5'- to 3'- or 3'- to 5'-direction to yield nucleoside 5'-phosphates.</text>
        <dbReference type="EC" id="3.1.11.6"/>
    </reaction>
</comment>
<evidence type="ECO:0000256" key="2">
    <source>
        <dbReference type="ARBA" id="ARBA00022722"/>
    </source>
</evidence>
<dbReference type="HAMAP" id="MF_00378">
    <property type="entry name" value="Exonuc_7_L"/>
    <property type="match status" value="1"/>
</dbReference>
<dbReference type="EMBL" id="JAUQSZ010000002">
    <property type="protein sequence ID" value="MDO7841571.1"/>
    <property type="molecule type" value="Genomic_DNA"/>
</dbReference>
<evidence type="ECO:0000256" key="7">
    <source>
        <dbReference type="SAM" id="MobiDB-lite"/>
    </source>
</evidence>
<keyword evidence="1 5" id="KW-0963">Cytoplasm</keyword>
<organism evidence="10 11">
    <name type="scientific">Sphingomonas immobilis</name>
    <dbReference type="NCBI Taxonomy" id="3063997"/>
    <lineage>
        <taxon>Bacteria</taxon>
        <taxon>Pseudomonadati</taxon>
        <taxon>Pseudomonadota</taxon>
        <taxon>Alphaproteobacteria</taxon>
        <taxon>Sphingomonadales</taxon>
        <taxon>Sphingomonadaceae</taxon>
        <taxon>Sphingomonas</taxon>
    </lineage>
</organism>
<sequence length="459" mass="49511">MSDFTSEDARLVAEATPGDNAAPLSVGELAQKLKRVVESEFGHVRLRGEISGYKRVASGHAYLALKDGDAVIDGVIWKGSVGALAFQPQDGIEVIATGRVTTYPGRSKYQIIIERMELAGEGALMALLEKLKAKLAGEGLFDGARKKRLPYLPRVIGVVTSPTGAVIRDILHRLEDRCPSHVIVWPVKVQGDGSAAEVAAAIRGFDALPEGGPVPRPDLVIVARGGGSIEDLWSFNEEVVVRAIAGCAIPIISAVGHETDTTLADYAADLRAPTPTAAAEMAVPVLADLRLTIASHANRTEQCARRYHERARERLEALVRVIPKRDALLGPQRQRLDDTAARLSRGLERRVTVARGLLDRAGGALRPAILQRQHDAARERLEATWRLVESLDPNKLLDRGYVRVTARPSGDTLVTAQATRSAGAVTLHFRDGPVDAKVERAGAKAYDRTRDPADQPSLL</sequence>
<dbReference type="CDD" id="cd04489">
    <property type="entry name" value="ExoVII_LU_OBF"/>
    <property type="match status" value="1"/>
</dbReference>
<dbReference type="InterPro" id="IPR020579">
    <property type="entry name" value="Exonuc_VII_lsu_C"/>
</dbReference>
<comment type="subcellular location">
    <subcellularLocation>
        <location evidence="5 6">Cytoplasm</location>
    </subcellularLocation>
</comment>
<comment type="similarity">
    <text evidence="5 6">Belongs to the XseA family.</text>
</comment>
<evidence type="ECO:0000256" key="3">
    <source>
        <dbReference type="ARBA" id="ARBA00022801"/>
    </source>
</evidence>
<keyword evidence="11" id="KW-1185">Reference proteome</keyword>
<evidence type="ECO:0000313" key="10">
    <source>
        <dbReference type="EMBL" id="MDO7841571.1"/>
    </source>
</evidence>
<accession>A0ABT8ZVG6</accession>
<evidence type="ECO:0000259" key="9">
    <source>
        <dbReference type="Pfam" id="PF13742"/>
    </source>
</evidence>
<name>A0ABT8ZVG6_9SPHN</name>
<dbReference type="PANTHER" id="PTHR30008:SF0">
    <property type="entry name" value="EXODEOXYRIBONUCLEASE 7 LARGE SUBUNIT"/>
    <property type="match status" value="1"/>
</dbReference>
<comment type="subunit">
    <text evidence="5">Heterooligomer composed of large and small subunits.</text>
</comment>
<dbReference type="Pfam" id="PF02601">
    <property type="entry name" value="Exonuc_VII_L"/>
    <property type="match status" value="1"/>
</dbReference>
<feature type="region of interest" description="Disordered" evidence="7">
    <location>
        <begin position="440"/>
        <end position="459"/>
    </location>
</feature>